<dbReference type="RefSeq" id="WP_354012652.1">
    <property type="nucleotide sequence ID" value="NZ_JBEPMU010000001.1"/>
</dbReference>
<accession>A0ABV2JRL6</accession>
<name>A0ABV2JRL6_9GAMM</name>
<sequence length="42" mass="4670">MSLVVIGTLMFFDTGRQGGAAHSNLRLNLRFVTFSRIKLSTL</sequence>
<gene>
    <name evidence="1" type="ORF">ABIC75_000899</name>
</gene>
<organism evidence="1 2">
    <name type="scientific">Dyella japonica</name>
    <dbReference type="NCBI Taxonomy" id="231455"/>
    <lineage>
        <taxon>Bacteria</taxon>
        <taxon>Pseudomonadati</taxon>
        <taxon>Pseudomonadota</taxon>
        <taxon>Gammaproteobacteria</taxon>
        <taxon>Lysobacterales</taxon>
        <taxon>Rhodanobacteraceae</taxon>
        <taxon>Dyella</taxon>
    </lineage>
</organism>
<keyword evidence="2" id="KW-1185">Reference proteome</keyword>
<dbReference type="EMBL" id="JBEPMU010000001">
    <property type="protein sequence ID" value="MET3651197.1"/>
    <property type="molecule type" value="Genomic_DNA"/>
</dbReference>
<comment type="caution">
    <text evidence="1">The sequence shown here is derived from an EMBL/GenBank/DDBJ whole genome shotgun (WGS) entry which is preliminary data.</text>
</comment>
<evidence type="ECO:0000313" key="2">
    <source>
        <dbReference type="Proteomes" id="UP001549184"/>
    </source>
</evidence>
<evidence type="ECO:0000313" key="1">
    <source>
        <dbReference type="EMBL" id="MET3651197.1"/>
    </source>
</evidence>
<protein>
    <submittedName>
        <fullName evidence="1">Uncharacterized protein</fullName>
    </submittedName>
</protein>
<proteinExistence type="predicted"/>
<reference evidence="1 2" key="1">
    <citation type="submission" date="2024-06" db="EMBL/GenBank/DDBJ databases">
        <title>Sorghum-associated microbial communities from plants grown in Nebraska, USA.</title>
        <authorList>
            <person name="Schachtman D."/>
        </authorList>
    </citation>
    <scope>NUCLEOTIDE SEQUENCE [LARGE SCALE GENOMIC DNA]</scope>
    <source>
        <strain evidence="1 2">1073</strain>
    </source>
</reference>
<dbReference type="Proteomes" id="UP001549184">
    <property type="component" value="Unassembled WGS sequence"/>
</dbReference>